<dbReference type="Pfam" id="PF08079">
    <property type="entry name" value="Ribosomal_L30_N"/>
    <property type="match status" value="1"/>
</dbReference>
<evidence type="ECO:0000259" key="4">
    <source>
        <dbReference type="Pfam" id="PF00327"/>
    </source>
</evidence>
<dbReference type="Proteomes" id="UP000636800">
    <property type="component" value="Chromosome 1"/>
</dbReference>
<dbReference type="EMBL" id="JADCNL010000001">
    <property type="protein sequence ID" value="KAG0497330.1"/>
    <property type="molecule type" value="Genomic_DNA"/>
</dbReference>
<dbReference type="GO" id="GO:0003735">
    <property type="term" value="F:structural constituent of ribosome"/>
    <property type="evidence" value="ECO:0007669"/>
    <property type="project" value="TreeGrafter"/>
</dbReference>
<reference evidence="6 7" key="1">
    <citation type="journal article" date="2020" name="Nat. Food">
        <title>A phased Vanilla planifolia genome enables genetic improvement of flavour and production.</title>
        <authorList>
            <person name="Hasing T."/>
            <person name="Tang H."/>
            <person name="Brym M."/>
            <person name="Khazi F."/>
            <person name="Huang T."/>
            <person name="Chambers A.H."/>
        </authorList>
    </citation>
    <scope>NUCLEOTIDE SEQUENCE [LARGE SCALE GENOMIC DNA]</scope>
    <source>
        <tissue evidence="6">Leaf</tissue>
    </source>
</reference>
<dbReference type="GO" id="GO:0000463">
    <property type="term" value="P:maturation of LSU-rRNA from tricistronic rRNA transcript (SSU-rRNA, 5.8S rRNA, LSU-rRNA)"/>
    <property type="evidence" value="ECO:0007669"/>
    <property type="project" value="TreeGrafter"/>
</dbReference>
<dbReference type="InterPro" id="IPR036919">
    <property type="entry name" value="Ribo_uL30_ferredoxin-like_sf"/>
</dbReference>
<dbReference type="InterPro" id="IPR035808">
    <property type="entry name" value="Ribosomal_uL30_euk_arc"/>
</dbReference>
<accession>A0A835RRS1</accession>
<dbReference type="AlphaFoldDB" id="A0A835RRS1"/>
<sequence>MADEDAKPLNYVHETVLKKRKNNEQWAINRREQLAARKNRNKQNQQFAIKRPEDFVKEYRDKELDRVQCKRRLKLTKLTEVDLKSKLLFVIRIQGKNDMCPQTRKMLKRLRLRHILSGVFLRANSGVLRMLTIVEPFVTYGYPNLKNVRELIYKKGRGTVDKKEVPLTDNIVVEQALGKHGIICIEDLVHEIANVGPHFREVSAFLWPFRLKKPERFPKMKKKAFKNGGDSGNREEHINEFIDLLN</sequence>
<evidence type="ECO:0000256" key="1">
    <source>
        <dbReference type="ARBA" id="ARBA00007594"/>
    </source>
</evidence>
<evidence type="ECO:0008006" key="8">
    <source>
        <dbReference type="Google" id="ProtNLM"/>
    </source>
</evidence>
<dbReference type="Gene3D" id="3.30.1390.20">
    <property type="entry name" value="Ribosomal protein L30, ferredoxin-like fold domain"/>
    <property type="match status" value="1"/>
</dbReference>
<keyword evidence="3" id="KW-0687">Ribonucleoprotein</keyword>
<evidence type="ECO:0000313" key="7">
    <source>
        <dbReference type="Proteomes" id="UP000636800"/>
    </source>
</evidence>
<dbReference type="PANTHER" id="PTHR11524">
    <property type="entry name" value="60S RIBOSOMAL PROTEIN L7"/>
    <property type="match status" value="1"/>
</dbReference>
<evidence type="ECO:0000256" key="3">
    <source>
        <dbReference type="ARBA" id="ARBA00023274"/>
    </source>
</evidence>
<dbReference type="InterPro" id="IPR039699">
    <property type="entry name" value="Ribosomal_uL30"/>
</dbReference>
<dbReference type="Gene3D" id="1.10.15.30">
    <property type="match status" value="1"/>
</dbReference>
<keyword evidence="7" id="KW-1185">Reference proteome</keyword>
<dbReference type="InterPro" id="IPR012988">
    <property type="entry name" value="Ribosomal_uL30_N_euk"/>
</dbReference>
<dbReference type="NCBIfam" id="TIGR01310">
    <property type="entry name" value="uL30_euk"/>
    <property type="match status" value="1"/>
</dbReference>
<gene>
    <name evidence="6" type="ORF">HPP92_002021</name>
</gene>
<dbReference type="GO" id="GO:0003723">
    <property type="term" value="F:RNA binding"/>
    <property type="evidence" value="ECO:0007669"/>
    <property type="project" value="InterPro"/>
</dbReference>
<comment type="similarity">
    <text evidence="1">Belongs to the universal ribosomal protein uL30 family.</text>
</comment>
<dbReference type="InterPro" id="IPR005998">
    <property type="entry name" value="Ribosomal_uL30_euk"/>
</dbReference>
<dbReference type="FunFam" id="3.30.1390.20:FF:000003">
    <property type="entry name" value="60S ribosomal protein L7"/>
    <property type="match status" value="1"/>
</dbReference>
<evidence type="ECO:0000256" key="2">
    <source>
        <dbReference type="ARBA" id="ARBA00022980"/>
    </source>
</evidence>
<organism evidence="6 7">
    <name type="scientific">Vanilla planifolia</name>
    <name type="common">Vanilla</name>
    <dbReference type="NCBI Taxonomy" id="51239"/>
    <lineage>
        <taxon>Eukaryota</taxon>
        <taxon>Viridiplantae</taxon>
        <taxon>Streptophyta</taxon>
        <taxon>Embryophyta</taxon>
        <taxon>Tracheophyta</taxon>
        <taxon>Spermatophyta</taxon>
        <taxon>Magnoliopsida</taxon>
        <taxon>Liliopsida</taxon>
        <taxon>Asparagales</taxon>
        <taxon>Orchidaceae</taxon>
        <taxon>Vanilloideae</taxon>
        <taxon>Vanilleae</taxon>
        <taxon>Vanilla</taxon>
    </lineage>
</organism>
<keyword evidence="2" id="KW-0689">Ribosomal protein</keyword>
<evidence type="ECO:0000259" key="5">
    <source>
        <dbReference type="Pfam" id="PF08079"/>
    </source>
</evidence>
<dbReference type="GO" id="GO:0022625">
    <property type="term" value="C:cytosolic large ribosomal subunit"/>
    <property type="evidence" value="ECO:0007669"/>
    <property type="project" value="TreeGrafter"/>
</dbReference>
<name>A0A835RRS1_VANPL</name>
<dbReference type="OrthoDB" id="1658288at2759"/>
<dbReference type="SUPFAM" id="SSF55129">
    <property type="entry name" value="Ribosomal protein L30p/L7e"/>
    <property type="match status" value="1"/>
</dbReference>
<comment type="caution">
    <text evidence="6">The sequence shown here is derived from an EMBL/GenBank/DDBJ whole genome shotgun (WGS) entry which is preliminary data.</text>
</comment>
<dbReference type="Pfam" id="PF00327">
    <property type="entry name" value="Ribosomal_L30"/>
    <property type="match status" value="1"/>
</dbReference>
<proteinExistence type="inferred from homology"/>
<feature type="domain" description="Large ribosomal subunit protein uL30 N-terminal eukaryotes" evidence="5">
    <location>
        <begin position="12"/>
        <end position="76"/>
    </location>
</feature>
<evidence type="ECO:0000313" key="6">
    <source>
        <dbReference type="EMBL" id="KAG0497330.1"/>
    </source>
</evidence>
<dbReference type="CDD" id="cd01657">
    <property type="entry name" value="Ribosomal_L7_archeal_euk"/>
    <property type="match status" value="1"/>
</dbReference>
<feature type="domain" description="Large ribosomal subunit protein uL30-like ferredoxin-like fold" evidence="4">
    <location>
        <begin position="88"/>
        <end position="138"/>
    </location>
</feature>
<dbReference type="InterPro" id="IPR016082">
    <property type="entry name" value="Ribosomal_uL30_ferredoxin-like"/>
</dbReference>
<dbReference type="PANTHER" id="PTHR11524:SF36">
    <property type="entry name" value="LARGE RIBOSOMAL SUBUNIT PROTEIN UL30Z"/>
    <property type="match status" value="1"/>
</dbReference>
<protein>
    <recommendedName>
        <fullName evidence="8">60S ribosomal protein L7</fullName>
    </recommendedName>
</protein>